<dbReference type="AlphaFoldDB" id="A0A2P9ARD5"/>
<feature type="compositionally biased region" description="Basic and acidic residues" evidence="1">
    <location>
        <begin position="123"/>
        <end position="133"/>
    </location>
</feature>
<evidence type="ECO:0000313" key="2">
    <source>
        <dbReference type="EMBL" id="SJM33731.1"/>
    </source>
</evidence>
<protein>
    <submittedName>
        <fullName evidence="2">Uncharacterized protein</fullName>
    </submittedName>
</protein>
<name>A0A2P9ARD5_9HYPH</name>
<gene>
    <name evidence="2" type="ORF">BQ8482_360132</name>
</gene>
<accession>A0A2P9ARD5</accession>
<dbReference type="EMBL" id="FUIG01000044">
    <property type="protein sequence ID" value="SJM33731.1"/>
    <property type="molecule type" value="Genomic_DNA"/>
</dbReference>
<feature type="region of interest" description="Disordered" evidence="1">
    <location>
        <begin position="108"/>
        <end position="133"/>
    </location>
</feature>
<evidence type="ECO:0000256" key="1">
    <source>
        <dbReference type="SAM" id="MobiDB-lite"/>
    </source>
</evidence>
<proteinExistence type="predicted"/>
<dbReference type="Proteomes" id="UP000245698">
    <property type="component" value="Unassembled WGS sequence"/>
</dbReference>
<feature type="region of interest" description="Disordered" evidence="1">
    <location>
        <begin position="44"/>
        <end position="66"/>
    </location>
</feature>
<keyword evidence="3" id="KW-1185">Reference proteome</keyword>
<reference evidence="3" key="1">
    <citation type="submission" date="2016-12" db="EMBL/GenBank/DDBJ databases">
        <authorList>
            <person name="Brunel B."/>
        </authorList>
    </citation>
    <scope>NUCLEOTIDE SEQUENCE [LARGE SCALE GENOMIC DNA]</scope>
</reference>
<feature type="compositionally biased region" description="Polar residues" evidence="1">
    <location>
        <begin position="110"/>
        <end position="122"/>
    </location>
</feature>
<evidence type="ECO:0000313" key="3">
    <source>
        <dbReference type="Proteomes" id="UP000245698"/>
    </source>
</evidence>
<organism evidence="2 3">
    <name type="scientific">Mesorhizobium delmotii</name>
    <dbReference type="NCBI Taxonomy" id="1631247"/>
    <lineage>
        <taxon>Bacteria</taxon>
        <taxon>Pseudomonadati</taxon>
        <taxon>Pseudomonadota</taxon>
        <taxon>Alphaproteobacteria</taxon>
        <taxon>Hyphomicrobiales</taxon>
        <taxon>Phyllobacteriaceae</taxon>
        <taxon>Mesorhizobium</taxon>
    </lineage>
</organism>
<sequence length="133" mass="14349">MDSSSAQVSAMPSLDLNGFDFASSEVTEALVRPLHGCGFMDAAKEPTPRWQDLPRVGPSRLPPWPAPGALAARTAKSLANGRRNRSIFSRVEPIQHKRPLALVIMPLMEPTQSPGPSASTSCADREREAKCGR</sequence>